<evidence type="ECO:0000313" key="5">
    <source>
        <dbReference type="EMBL" id="QDC37764.1"/>
    </source>
</evidence>
<dbReference type="CDD" id="cd05233">
    <property type="entry name" value="SDR_c"/>
    <property type="match status" value="1"/>
</dbReference>
<dbReference type="KEGG" id="sufl:FIL70_11545"/>
<dbReference type="AlphaFoldDB" id="A0A5B8CE12"/>
<name>A0A5B8CE12_SPHSA</name>
<reference evidence="5 6" key="1">
    <citation type="submission" date="2019-06" db="EMBL/GenBank/DDBJ databases">
        <title>Genome organization and adaptive potential of archetypical organophosphate degarding Sphingobium fuliginis ATCC 27551.</title>
        <authorList>
            <person name="Sarwar A."/>
            <person name="Parthasarathy S."/>
            <person name="Singh C."/>
            <person name="Siddavattam D."/>
        </authorList>
    </citation>
    <scope>NUCLEOTIDE SEQUENCE [LARGE SCALE GENOMIC DNA]</scope>
    <source>
        <strain evidence="5 6">ATCC 27551</strain>
    </source>
</reference>
<comment type="similarity">
    <text evidence="1">Belongs to the short-chain dehydrogenases/reductases (SDR) family.</text>
</comment>
<protein>
    <submittedName>
        <fullName evidence="5">SDR family oxidoreductase</fullName>
    </submittedName>
</protein>
<evidence type="ECO:0000259" key="4">
    <source>
        <dbReference type="SMART" id="SM00822"/>
    </source>
</evidence>
<dbReference type="Proteomes" id="UP000311469">
    <property type="component" value="Chromosome cSF1"/>
</dbReference>
<sequence length="269" mass="28203">MSYLSPPKLEKTYDRLKGKTVFVTGATSGIGEAAVRLFAAEGANVVAAARREDKLASLVEELRAQGLEASAVGCDVNDAASVEAAVNRVKGLYGQLDMAFNNAGTNAGNGPLHEMEPADFDYVMSVNLRGVFLCMKYEIAAILEHGQGGSIVNTSSIGGLVGMANMSGYGASKWGLDGMTKCAALDYARQGIRINAIAPGSTRSEMFDAWMPTEEARAGIAAASPMNHIAHAEDPARVALFLLTEEARWTTGAIVPCEGGMSARAHTLA</sequence>
<dbReference type="EMBL" id="CP041016">
    <property type="protein sequence ID" value="QDC37764.1"/>
    <property type="molecule type" value="Genomic_DNA"/>
</dbReference>
<dbReference type="PRINTS" id="PR00081">
    <property type="entry name" value="GDHRDH"/>
</dbReference>
<dbReference type="InterPro" id="IPR036291">
    <property type="entry name" value="NAD(P)-bd_dom_sf"/>
</dbReference>
<comment type="catalytic activity">
    <reaction evidence="3">
        <text>2,5-dichlorocyclohexa-2,5-dien-1,4-diol + NAD(+) = 2,5-dichlorohydroquinone + NADH + H(+)</text>
        <dbReference type="Rhea" id="RHEA:15741"/>
        <dbReference type="ChEBI" id="CHEBI:15378"/>
        <dbReference type="ChEBI" id="CHEBI:27545"/>
        <dbReference type="ChEBI" id="CHEBI:28975"/>
        <dbReference type="ChEBI" id="CHEBI:57540"/>
        <dbReference type="ChEBI" id="CHEBI:57945"/>
    </reaction>
</comment>
<keyword evidence="2" id="KW-0560">Oxidoreductase</keyword>
<evidence type="ECO:0000256" key="1">
    <source>
        <dbReference type="ARBA" id="ARBA00006484"/>
    </source>
</evidence>
<dbReference type="Pfam" id="PF13561">
    <property type="entry name" value="adh_short_C2"/>
    <property type="match status" value="1"/>
</dbReference>
<dbReference type="Gene3D" id="3.40.50.720">
    <property type="entry name" value="NAD(P)-binding Rossmann-like Domain"/>
    <property type="match status" value="1"/>
</dbReference>
<dbReference type="RefSeq" id="WP_140042330.1">
    <property type="nucleotide sequence ID" value="NZ_CP041016.1"/>
</dbReference>
<dbReference type="FunFam" id="3.40.50.720:FF:000084">
    <property type="entry name" value="Short-chain dehydrogenase reductase"/>
    <property type="match status" value="1"/>
</dbReference>
<evidence type="ECO:0000313" key="6">
    <source>
        <dbReference type="Proteomes" id="UP000311469"/>
    </source>
</evidence>
<dbReference type="SMART" id="SM00822">
    <property type="entry name" value="PKS_KR"/>
    <property type="match status" value="1"/>
</dbReference>
<accession>A0A5B8CE12</accession>
<dbReference type="PANTHER" id="PTHR24321">
    <property type="entry name" value="DEHYDROGENASES, SHORT CHAIN"/>
    <property type="match status" value="1"/>
</dbReference>
<dbReference type="InterPro" id="IPR002347">
    <property type="entry name" value="SDR_fam"/>
</dbReference>
<dbReference type="PRINTS" id="PR00080">
    <property type="entry name" value="SDRFAMILY"/>
</dbReference>
<dbReference type="InterPro" id="IPR020904">
    <property type="entry name" value="Sc_DH/Rdtase_CS"/>
</dbReference>
<dbReference type="InterPro" id="IPR057326">
    <property type="entry name" value="KR_dom"/>
</dbReference>
<evidence type="ECO:0000256" key="3">
    <source>
        <dbReference type="ARBA" id="ARBA00051383"/>
    </source>
</evidence>
<proteinExistence type="inferred from homology"/>
<evidence type="ECO:0000256" key="2">
    <source>
        <dbReference type="ARBA" id="ARBA00023002"/>
    </source>
</evidence>
<feature type="domain" description="Ketoreductase" evidence="4">
    <location>
        <begin position="19"/>
        <end position="200"/>
    </location>
</feature>
<organism evidence="5 6">
    <name type="scientific">Sphingobium fuliginis ATCC 27551</name>
    <dbReference type="NCBI Taxonomy" id="1208342"/>
    <lineage>
        <taxon>Bacteria</taxon>
        <taxon>Pseudomonadati</taxon>
        <taxon>Pseudomonadota</taxon>
        <taxon>Alphaproteobacteria</taxon>
        <taxon>Sphingomonadales</taxon>
        <taxon>Sphingomonadaceae</taxon>
        <taxon>Sphingobium</taxon>
    </lineage>
</organism>
<dbReference type="SUPFAM" id="SSF51735">
    <property type="entry name" value="NAD(P)-binding Rossmann-fold domains"/>
    <property type="match status" value="1"/>
</dbReference>
<dbReference type="PROSITE" id="PS00061">
    <property type="entry name" value="ADH_SHORT"/>
    <property type="match status" value="1"/>
</dbReference>
<dbReference type="GO" id="GO:0016491">
    <property type="term" value="F:oxidoreductase activity"/>
    <property type="evidence" value="ECO:0007669"/>
    <property type="project" value="UniProtKB-KW"/>
</dbReference>
<gene>
    <name evidence="5" type="ORF">FIL70_11545</name>
</gene>
<dbReference type="PANTHER" id="PTHR24321:SF11">
    <property type="entry name" value="BLR0893 PROTEIN"/>
    <property type="match status" value="1"/>
</dbReference>